<comment type="subcellular location">
    <subcellularLocation>
        <location evidence="1">Cytoplasm</location>
    </subcellularLocation>
</comment>
<comment type="similarity">
    <text evidence="2">Belongs to the class-I aminoacyl-tRNA synthetase family. Glutamate--tRNA ligase type 2 subfamily.</text>
</comment>
<dbReference type="PRINTS" id="PR00987">
    <property type="entry name" value="TRNASYNTHGLU"/>
</dbReference>
<dbReference type="Gene3D" id="3.40.50.620">
    <property type="entry name" value="HUPs"/>
    <property type="match status" value="1"/>
</dbReference>
<dbReference type="SUPFAM" id="SSF50715">
    <property type="entry name" value="Ribosomal protein L25-like"/>
    <property type="match status" value="1"/>
</dbReference>
<dbReference type="FunFam" id="3.90.800.10:FF:000001">
    <property type="entry name" value="Glutamine--tRNA ligase"/>
    <property type="match status" value="1"/>
</dbReference>
<evidence type="ECO:0000256" key="11">
    <source>
        <dbReference type="ARBA" id="ARBA00048351"/>
    </source>
</evidence>
<evidence type="ECO:0000256" key="1">
    <source>
        <dbReference type="ARBA" id="ARBA00004496"/>
    </source>
</evidence>
<dbReference type="InterPro" id="IPR020061">
    <property type="entry name" value="Glu_tRNA_lig_a-bdl"/>
</dbReference>
<dbReference type="AlphaFoldDB" id="I3EJK1"/>
<evidence type="ECO:0000259" key="14">
    <source>
        <dbReference type="Pfam" id="PF00749"/>
    </source>
</evidence>
<keyword evidence="9 13" id="KW-0030">Aminoacyl-tRNA synthetase</keyword>
<dbReference type="InterPro" id="IPR000924">
    <property type="entry name" value="Glu/Gln-tRNA-synth"/>
</dbReference>
<dbReference type="OrthoDB" id="10250478at2759"/>
<evidence type="ECO:0000256" key="2">
    <source>
        <dbReference type="ARBA" id="ARBA00008927"/>
    </source>
</evidence>
<name>I3EJK1_NEMP3</name>
<evidence type="ECO:0000256" key="10">
    <source>
        <dbReference type="ARBA" id="ARBA00030865"/>
    </source>
</evidence>
<sequence length="643" mass="74154">MVKILYNHTRRHHILAFALAKECKDIELEYTTGKEEGLFNYSSLMDLLERIPSISTNSMEYLNGWKVGMPYPEITRVSNVLEESDLEALQPIQKTLLFFLLYSETIFVNLQKAGKLKNLVKLNAFYVEQLEEKSEIMKEYEKQKKADIKPDDQASFDIGLPEGYRVVTRFPPEPSGYMHIGHAKAALLNQYFAEKYHGKLIIRMDDTNPTKENEEFEESIMEDIASLGIKANAHTRTSDNFEFLLSSAKTMIELGLAYCDNTPVEQMRMERDKGVHSKNRTASIRDNMNIFNKMISTNECDDYCLRAKINMEDLNKAMRDPVIYRVNLTPHHYTGAKYRVYPTYDFACPVIDSIEGITLTLRTNEYRDRNAQYMWFISALDLKNRPIIWDFSRLNFKKTVLSKRSLKQLVESHKVCGWDDPRMPTIRGILRKGLTKQALKEYVIMQGPSKNTVLLEWDKLWSINAKIVEKTANKIHGICKGDMHCIQIVADVNDLKSSDRVVTESIYVSSNDLGTVSLEDDITLMGLGTFKIIEMSPMKVRPHEVHPKYTKARLTWLPVETCTATVVEYGDLISVDKLDERSITEVFNENSVHKETFECDERIKFAVKGDFLQIEKRGIYYVDSIQPLVLNLVPSTKQNNRKA</sequence>
<dbReference type="GO" id="GO:0006424">
    <property type="term" value="P:glutamyl-tRNA aminoacylation"/>
    <property type="evidence" value="ECO:0007669"/>
    <property type="project" value="TreeGrafter"/>
</dbReference>
<dbReference type="FunCoup" id="I3EJK1">
    <property type="interactions" value="72"/>
</dbReference>
<evidence type="ECO:0000256" key="7">
    <source>
        <dbReference type="ARBA" id="ARBA00022840"/>
    </source>
</evidence>
<evidence type="ECO:0000256" key="6">
    <source>
        <dbReference type="ARBA" id="ARBA00022741"/>
    </source>
</evidence>
<dbReference type="InterPro" id="IPR050132">
    <property type="entry name" value="Gln/Glu-tRNA_Ligase"/>
</dbReference>
<evidence type="ECO:0000256" key="4">
    <source>
        <dbReference type="ARBA" id="ARBA00022490"/>
    </source>
</evidence>
<evidence type="ECO:0000256" key="13">
    <source>
        <dbReference type="RuleBase" id="RU363037"/>
    </source>
</evidence>
<dbReference type="InterPro" id="IPR001412">
    <property type="entry name" value="aa-tRNA-synth_I_CS"/>
</dbReference>
<dbReference type="HOGENOM" id="CLU_001882_1_2_1"/>
<dbReference type="VEuPathDB" id="MicrosporidiaDB:NEQG_00168"/>
<evidence type="ECO:0000313" key="15">
    <source>
        <dbReference type="EMBL" id="EIJ89398.1"/>
    </source>
</evidence>
<gene>
    <name evidence="15" type="ORF">NEQG_00168</name>
</gene>
<proteinExistence type="inferred from homology"/>
<dbReference type="PANTHER" id="PTHR43097:SF5">
    <property type="entry name" value="GLUTAMATE--TRNA LIGASE"/>
    <property type="match status" value="1"/>
</dbReference>
<keyword evidence="4" id="KW-0963">Cytoplasm</keyword>
<dbReference type="GO" id="GO:0005829">
    <property type="term" value="C:cytosol"/>
    <property type="evidence" value="ECO:0007669"/>
    <property type="project" value="TreeGrafter"/>
</dbReference>
<evidence type="ECO:0000256" key="12">
    <source>
        <dbReference type="ARBA" id="ARBA00070830"/>
    </source>
</evidence>
<keyword evidence="6 13" id="KW-0547">Nucleotide-binding</keyword>
<accession>I3EJK1</accession>
<dbReference type="Proteomes" id="UP000002872">
    <property type="component" value="Unassembled WGS sequence"/>
</dbReference>
<dbReference type="Gene3D" id="3.90.800.10">
    <property type="entry name" value="Glutamyl-tRNA Synthetase, Domain 3"/>
    <property type="match status" value="1"/>
</dbReference>
<keyword evidence="16" id="KW-1185">Reference proteome</keyword>
<dbReference type="SUPFAM" id="SSF52374">
    <property type="entry name" value="Nucleotidylyl transferase"/>
    <property type="match status" value="1"/>
</dbReference>
<dbReference type="PROSITE" id="PS00178">
    <property type="entry name" value="AA_TRNA_LIGASE_I"/>
    <property type="match status" value="1"/>
</dbReference>
<feature type="domain" description="Glutamyl/glutaminyl-tRNA synthetase class Ib catalytic" evidence="14">
    <location>
        <begin position="166"/>
        <end position="467"/>
    </location>
</feature>
<dbReference type="Gene3D" id="1.10.1160.10">
    <property type="entry name" value="Glutamyl-trna Synthetase, Domain 2"/>
    <property type="match status" value="1"/>
</dbReference>
<dbReference type="GO" id="GO:0004818">
    <property type="term" value="F:glutamate-tRNA ligase activity"/>
    <property type="evidence" value="ECO:0007669"/>
    <property type="project" value="UniProtKB-EC"/>
</dbReference>
<dbReference type="PANTHER" id="PTHR43097">
    <property type="entry name" value="GLUTAMINE-TRNA LIGASE"/>
    <property type="match status" value="1"/>
</dbReference>
<dbReference type="Pfam" id="PF00749">
    <property type="entry name" value="tRNA-synt_1c"/>
    <property type="match status" value="1"/>
</dbReference>
<dbReference type="InterPro" id="IPR011035">
    <property type="entry name" value="Ribosomal_bL25/Gln-tRNA_synth"/>
</dbReference>
<dbReference type="GO" id="GO:0005524">
    <property type="term" value="F:ATP binding"/>
    <property type="evidence" value="ECO:0007669"/>
    <property type="project" value="UniProtKB-KW"/>
</dbReference>
<evidence type="ECO:0000256" key="5">
    <source>
        <dbReference type="ARBA" id="ARBA00022598"/>
    </source>
</evidence>
<dbReference type="EMBL" id="GL870876">
    <property type="protein sequence ID" value="EIJ89398.1"/>
    <property type="molecule type" value="Genomic_DNA"/>
</dbReference>
<evidence type="ECO:0000256" key="3">
    <source>
        <dbReference type="ARBA" id="ARBA00012835"/>
    </source>
</evidence>
<evidence type="ECO:0000256" key="8">
    <source>
        <dbReference type="ARBA" id="ARBA00022917"/>
    </source>
</evidence>
<dbReference type="InterPro" id="IPR014729">
    <property type="entry name" value="Rossmann-like_a/b/a_fold"/>
</dbReference>
<keyword evidence="8 13" id="KW-0648">Protein biosynthesis</keyword>
<organism evidence="15 16">
    <name type="scientific">Nematocida parisii (strain ERTm3)</name>
    <name type="common">Nematode killer fungus</name>
    <dbReference type="NCBI Taxonomy" id="935791"/>
    <lineage>
        <taxon>Eukaryota</taxon>
        <taxon>Fungi</taxon>
        <taxon>Fungi incertae sedis</taxon>
        <taxon>Microsporidia</taxon>
        <taxon>Nematocida</taxon>
    </lineage>
</organism>
<dbReference type="FunFam" id="1.10.1160.10:FF:000001">
    <property type="entry name" value="Glutamine--tRNA ligase"/>
    <property type="match status" value="1"/>
</dbReference>
<dbReference type="FunFam" id="3.40.50.620:FF:000037">
    <property type="entry name" value="Glutamine--tRNA ligase cytoplasmic"/>
    <property type="match status" value="1"/>
</dbReference>
<keyword evidence="5 13" id="KW-0436">Ligase</keyword>
<keyword evidence="7 13" id="KW-0067">ATP-binding</keyword>
<evidence type="ECO:0000256" key="9">
    <source>
        <dbReference type="ARBA" id="ARBA00023146"/>
    </source>
</evidence>
<dbReference type="STRING" id="935791.I3EJK1"/>
<evidence type="ECO:0000313" key="16">
    <source>
        <dbReference type="Proteomes" id="UP000002872"/>
    </source>
</evidence>
<dbReference type="InParanoid" id="I3EJK1"/>
<dbReference type="GO" id="GO:0017102">
    <property type="term" value="C:methionyl glutamyl tRNA synthetase complex"/>
    <property type="evidence" value="ECO:0007669"/>
    <property type="project" value="TreeGrafter"/>
</dbReference>
<comment type="catalytic activity">
    <reaction evidence="11">
        <text>tRNA(Glu) + L-glutamate + ATP = L-glutamyl-tRNA(Glu) + AMP + diphosphate</text>
        <dbReference type="Rhea" id="RHEA:23540"/>
        <dbReference type="Rhea" id="RHEA-COMP:9663"/>
        <dbReference type="Rhea" id="RHEA-COMP:9680"/>
        <dbReference type="ChEBI" id="CHEBI:29985"/>
        <dbReference type="ChEBI" id="CHEBI:30616"/>
        <dbReference type="ChEBI" id="CHEBI:33019"/>
        <dbReference type="ChEBI" id="CHEBI:78442"/>
        <dbReference type="ChEBI" id="CHEBI:78520"/>
        <dbReference type="ChEBI" id="CHEBI:456215"/>
        <dbReference type="EC" id="6.1.1.17"/>
    </reaction>
</comment>
<reference evidence="15" key="1">
    <citation type="submission" date="2011-01" db="EMBL/GenBank/DDBJ databases">
        <title>The Genome Sequence of Nematocida parisii strain ERTm3.</title>
        <authorList>
            <consortium name="The Broad Institute Genome Sequencing Platform"/>
            <consortium name="The Broad Institute Genome Sequencing Center for Infectious Disease"/>
            <person name="Cuomo C."/>
            <person name="Troemel E."/>
            <person name="Young S.K."/>
            <person name="Zeng Q."/>
            <person name="Gargeya S."/>
            <person name="Fitzgerald M."/>
            <person name="Haas B."/>
            <person name="Abouelleil A."/>
            <person name="Alvarado L."/>
            <person name="Arachchi H.M."/>
            <person name="Berlin A."/>
            <person name="Chapman S.B."/>
            <person name="Gearin G."/>
            <person name="Goldberg J."/>
            <person name="Griggs A."/>
            <person name="Gujja S."/>
            <person name="Hansen M."/>
            <person name="Heiman D."/>
            <person name="Howarth C."/>
            <person name="Larimer J."/>
            <person name="Lui A."/>
            <person name="MacDonald P.J.P."/>
            <person name="McCowen C."/>
            <person name="Montmayeur A."/>
            <person name="Murphy C."/>
            <person name="Neiman D."/>
            <person name="Pearson M."/>
            <person name="Priest M."/>
            <person name="Roberts A."/>
            <person name="Saif S."/>
            <person name="Shea T."/>
            <person name="Sisk P."/>
            <person name="Stolte C."/>
            <person name="Sykes S."/>
            <person name="Wortman J."/>
            <person name="Nusbaum C."/>
            <person name="Birren B."/>
        </authorList>
    </citation>
    <scope>NUCLEOTIDE SEQUENCE</scope>
    <source>
        <strain evidence="15">ERTm3</strain>
    </source>
</reference>
<dbReference type="InterPro" id="IPR020058">
    <property type="entry name" value="Glu/Gln-tRNA-synth_Ib_cat-dom"/>
</dbReference>
<protein>
    <recommendedName>
        <fullName evidence="12">Probable glutamate--tRNA ligase, cytoplasmic</fullName>
        <ecNumber evidence="3">6.1.1.17</ecNumber>
    </recommendedName>
    <alternativeName>
        <fullName evidence="10">Glutamyl-tRNA synthetase</fullName>
    </alternativeName>
</protein>
<dbReference type="EC" id="6.1.1.17" evidence="3"/>
<dbReference type="OMA" id="FIHIPDG"/>